<feature type="transmembrane region" description="Helical" evidence="2">
    <location>
        <begin position="145"/>
        <end position="164"/>
    </location>
</feature>
<evidence type="ECO:0000313" key="3">
    <source>
        <dbReference type="EMBL" id="MBU5490839.1"/>
    </source>
</evidence>
<dbReference type="EMBL" id="JAHLQI010000004">
    <property type="protein sequence ID" value="MBU5490839.1"/>
    <property type="molecule type" value="Genomic_DNA"/>
</dbReference>
<dbReference type="PROSITE" id="PS50267">
    <property type="entry name" value="NA_NEUROTRAN_SYMP_3"/>
    <property type="match status" value="1"/>
</dbReference>
<comment type="caution">
    <text evidence="3">The sequence shown here is derived from an EMBL/GenBank/DDBJ whole genome shotgun (WGS) entry which is preliminary data.</text>
</comment>
<feature type="transmembrane region" description="Helical" evidence="2">
    <location>
        <begin position="386"/>
        <end position="405"/>
    </location>
</feature>
<organism evidence="3 4">
    <name type="scientific">Butyricicoccus intestinisimiae</name>
    <dbReference type="NCBI Taxonomy" id="2841509"/>
    <lineage>
        <taxon>Bacteria</taxon>
        <taxon>Bacillati</taxon>
        <taxon>Bacillota</taxon>
        <taxon>Clostridia</taxon>
        <taxon>Eubacteriales</taxon>
        <taxon>Butyricicoccaceae</taxon>
        <taxon>Butyricicoccus</taxon>
    </lineage>
</organism>
<evidence type="ECO:0000256" key="1">
    <source>
        <dbReference type="RuleBase" id="RU003732"/>
    </source>
</evidence>
<feature type="transmembrane region" description="Helical" evidence="2">
    <location>
        <begin position="258"/>
        <end position="282"/>
    </location>
</feature>
<feature type="transmembrane region" description="Helical" evidence="2">
    <location>
        <begin position="464"/>
        <end position="481"/>
    </location>
</feature>
<dbReference type="RefSeq" id="WP_216470530.1">
    <property type="nucleotide sequence ID" value="NZ_JAHLQI010000004.1"/>
</dbReference>
<feature type="transmembrane region" description="Helical" evidence="2">
    <location>
        <begin position="176"/>
        <end position="194"/>
    </location>
</feature>
<feature type="transmembrane region" description="Helical" evidence="2">
    <location>
        <begin position="434"/>
        <end position="452"/>
    </location>
</feature>
<dbReference type="Proteomes" id="UP000783588">
    <property type="component" value="Unassembled WGS sequence"/>
</dbReference>
<keyword evidence="2" id="KW-0472">Membrane</keyword>
<evidence type="ECO:0000313" key="4">
    <source>
        <dbReference type="Proteomes" id="UP000783588"/>
    </source>
</evidence>
<sequence>MDKRENFGTRLGFILVSAGCAVGLGNVWKFPYICGQNGGAAFIVLYLICLALLGWPILICEYAVGRASRHSTAKAFHVLEPKGTRWHRYRWFSVAGNYLLMMFYTMVCGWMINYALRMLTGNLKGKNPDEIANAFSNMLASPVQMTIFMVISVLIAFGICALGLKNGVERITKVMMLLLMCLMIVLAVHSLVLPNMREGLAFYLVPDLGKITEIGFGNVLFAAMSHAFFTLSLGIGAMEIFGSYLDKTNRLAGEAVSVTLLDTFVALTAGIIIIPACFAYGVQPDSGPSLLFITLPNVFNHMAGGDIWGAAFFVFMTFAALSTVIAVFENILSMTMEIFDWDRKTAVCRNIVLIILLSMPAILGFNVLSGIQPIGAGSTLMDLEDFIVSYNLLPLGSLLFVLFCAKKNGWGWDNFIREVDTGKGLRYPVFIKPYVRFVLPLLIIVIYIKGYYDMFSKYGTTSLIFWMCVAAVFLALIYSFASGKPKE</sequence>
<dbReference type="CDD" id="cd10336">
    <property type="entry name" value="SLC6sbd_Tyt1-Like"/>
    <property type="match status" value="1"/>
</dbReference>
<dbReference type="InterPro" id="IPR000175">
    <property type="entry name" value="Na/ntran_symport"/>
</dbReference>
<keyword evidence="1 2" id="KW-0812">Transmembrane</keyword>
<dbReference type="PROSITE" id="PS00610">
    <property type="entry name" value="NA_NEUROTRAN_SYMP_1"/>
    <property type="match status" value="1"/>
</dbReference>
<feature type="transmembrane region" description="Helical" evidence="2">
    <location>
        <begin position="351"/>
        <end position="374"/>
    </location>
</feature>
<name>A0ABS6EVD4_9FIRM</name>
<keyword evidence="2" id="KW-1133">Transmembrane helix</keyword>
<feature type="transmembrane region" description="Helical" evidence="2">
    <location>
        <begin position="40"/>
        <end position="64"/>
    </location>
</feature>
<feature type="transmembrane region" description="Helical" evidence="2">
    <location>
        <begin position="7"/>
        <end position="28"/>
    </location>
</feature>
<keyword evidence="1" id="KW-0813">Transport</keyword>
<proteinExistence type="inferred from homology"/>
<protein>
    <recommendedName>
        <fullName evidence="1">Transporter</fullName>
    </recommendedName>
</protein>
<comment type="similarity">
    <text evidence="1">Belongs to the sodium:neurotransmitter symporter (SNF) (TC 2.A.22) family.</text>
</comment>
<feature type="transmembrane region" description="Helical" evidence="2">
    <location>
        <begin position="91"/>
        <end position="112"/>
    </location>
</feature>
<gene>
    <name evidence="3" type="ORF">KQI75_09465</name>
</gene>
<feature type="transmembrane region" description="Helical" evidence="2">
    <location>
        <begin position="214"/>
        <end position="237"/>
    </location>
</feature>
<accession>A0ABS6EVD4</accession>
<evidence type="ECO:0000256" key="2">
    <source>
        <dbReference type="SAM" id="Phobius"/>
    </source>
</evidence>
<dbReference type="NCBIfam" id="NF037979">
    <property type="entry name" value="Na_transp"/>
    <property type="match status" value="1"/>
</dbReference>
<dbReference type="InterPro" id="IPR047218">
    <property type="entry name" value="YocR/YhdH-like"/>
</dbReference>
<dbReference type="PANTHER" id="PTHR42948:SF1">
    <property type="entry name" value="TRANSPORTER"/>
    <property type="match status" value="1"/>
</dbReference>
<dbReference type="Pfam" id="PF00209">
    <property type="entry name" value="SNF"/>
    <property type="match status" value="2"/>
</dbReference>
<feature type="transmembrane region" description="Helical" evidence="2">
    <location>
        <begin position="307"/>
        <end position="331"/>
    </location>
</feature>
<keyword evidence="4" id="KW-1185">Reference proteome</keyword>
<dbReference type="PANTHER" id="PTHR42948">
    <property type="entry name" value="TRANSPORTER"/>
    <property type="match status" value="1"/>
</dbReference>
<reference evidence="3 4" key="1">
    <citation type="submission" date="2021-06" db="EMBL/GenBank/DDBJ databases">
        <authorList>
            <person name="Sun Q."/>
            <person name="Li D."/>
        </authorList>
    </citation>
    <scope>NUCLEOTIDE SEQUENCE [LARGE SCALE GENOMIC DNA]</scope>
    <source>
        <strain evidence="3 4">MSJd-7</strain>
    </source>
</reference>
<keyword evidence="1" id="KW-0769">Symport</keyword>